<sequence>MIYLPIPLLGPYCSYIPALHDALFFAAGPGMYTMRMLEGASGGGDSDSAVSSMGSERVPSLSSDNEWMETNSDSGQAAGDHYQEYSRSKYRWYDYSYGRQLSGEASSLNHSRGQPPVAQKKHHMYGKRIFHDQATGGVVGGGNMCSGGVPLKSEYPPNMSPAIAPNYPLHPELKYSCSVEFSRQALSHPGVRSTPSQIAAHNHTYHMLPEDCGSQQRPLARDKKGRKSEEETHLTRDERRARSLNIPIPVEDIINLPMDEFNERLSKYDLSETQLSLIRDIRRRGKNKVAAQNCRKRKLDQILSLADEVKQMRERKQRLLHERQVLLSERHRMKSKFSQLYRHIFQSLRDPEGNPYSPYEWTLQQSTDGSVVLIPQNNRTLSANQAMLDQTDSPARKPHNP</sequence>
<accession>A0A9P0HBW8</accession>
<dbReference type="SUPFAM" id="SSF47454">
    <property type="entry name" value="A DNA-binding domain in eukaryotic transcription factors"/>
    <property type="match status" value="1"/>
</dbReference>
<feature type="compositionally biased region" description="Polar residues" evidence="7">
    <location>
        <begin position="60"/>
        <end position="75"/>
    </location>
</feature>
<dbReference type="InterPro" id="IPR046347">
    <property type="entry name" value="bZIP_sf"/>
</dbReference>
<evidence type="ECO:0000313" key="9">
    <source>
        <dbReference type="EMBL" id="CAH1399433.1"/>
    </source>
</evidence>
<protein>
    <recommendedName>
        <fullName evidence="8">BZIP domain-containing protein</fullName>
    </recommendedName>
</protein>
<evidence type="ECO:0000256" key="6">
    <source>
        <dbReference type="SAM" id="Coils"/>
    </source>
</evidence>
<dbReference type="FunFam" id="1.10.880.10:FF:000004">
    <property type="entry name" value="Nuclear factor, erythroid 2"/>
    <property type="match status" value="1"/>
</dbReference>
<feature type="region of interest" description="Disordered" evidence="7">
    <location>
        <begin position="43"/>
        <end position="80"/>
    </location>
</feature>
<feature type="domain" description="BZIP" evidence="8">
    <location>
        <begin position="277"/>
        <end position="340"/>
    </location>
</feature>
<dbReference type="CDD" id="cd14698">
    <property type="entry name" value="bZIP_CNC"/>
    <property type="match status" value="1"/>
</dbReference>
<feature type="compositionally biased region" description="Polar residues" evidence="7">
    <location>
        <begin position="382"/>
        <end position="393"/>
    </location>
</feature>
<evidence type="ECO:0000256" key="7">
    <source>
        <dbReference type="SAM" id="MobiDB-lite"/>
    </source>
</evidence>
<dbReference type="EMBL" id="OV725080">
    <property type="protein sequence ID" value="CAH1399433.1"/>
    <property type="molecule type" value="Genomic_DNA"/>
</dbReference>
<feature type="region of interest" description="Disordered" evidence="7">
    <location>
        <begin position="208"/>
        <end position="240"/>
    </location>
</feature>
<keyword evidence="4" id="KW-0804">Transcription</keyword>
<evidence type="ECO:0000256" key="4">
    <source>
        <dbReference type="ARBA" id="ARBA00023163"/>
    </source>
</evidence>
<evidence type="ECO:0000256" key="1">
    <source>
        <dbReference type="ARBA" id="ARBA00023015"/>
    </source>
</evidence>
<dbReference type="InterPro" id="IPR004827">
    <property type="entry name" value="bZIP"/>
</dbReference>
<feature type="region of interest" description="Disordered" evidence="7">
    <location>
        <begin position="382"/>
        <end position="401"/>
    </location>
</feature>
<dbReference type="GO" id="GO:0000978">
    <property type="term" value="F:RNA polymerase II cis-regulatory region sequence-specific DNA binding"/>
    <property type="evidence" value="ECO:0007669"/>
    <property type="project" value="InterPro"/>
</dbReference>
<feature type="coiled-coil region" evidence="6">
    <location>
        <begin position="295"/>
        <end position="329"/>
    </location>
</feature>
<dbReference type="PANTHER" id="PTHR24411">
    <property type="entry name" value="NUCLEAR FACTOR ERYTHROID 2-RELATED FACTOR"/>
    <property type="match status" value="1"/>
</dbReference>
<keyword evidence="1" id="KW-0805">Transcription regulation</keyword>
<dbReference type="Pfam" id="PF03131">
    <property type="entry name" value="bZIP_Maf"/>
    <property type="match status" value="1"/>
</dbReference>
<dbReference type="SMART" id="SM00338">
    <property type="entry name" value="BRLZ"/>
    <property type="match status" value="1"/>
</dbReference>
<gene>
    <name evidence="9" type="ORF">NEZAVI_LOCUS8882</name>
</gene>
<keyword evidence="2" id="KW-0238">DNA-binding</keyword>
<dbReference type="GO" id="GO:0005634">
    <property type="term" value="C:nucleus"/>
    <property type="evidence" value="ECO:0007669"/>
    <property type="project" value="TreeGrafter"/>
</dbReference>
<evidence type="ECO:0000259" key="8">
    <source>
        <dbReference type="PROSITE" id="PS50217"/>
    </source>
</evidence>
<dbReference type="InterPro" id="IPR004826">
    <property type="entry name" value="bZIP_Maf"/>
</dbReference>
<dbReference type="PANTHER" id="PTHR24411:SF55">
    <property type="entry name" value="SEGMENTATION PROTEIN CAP'N'COLLAR"/>
    <property type="match status" value="1"/>
</dbReference>
<keyword evidence="6" id="KW-0175">Coiled coil</keyword>
<dbReference type="PROSITE" id="PS50217">
    <property type="entry name" value="BZIP"/>
    <property type="match status" value="1"/>
</dbReference>
<dbReference type="GO" id="GO:0000981">
    <property type="term" value="F:DNA-binding transcription factor activity, RNA polymerase II-specific"/>
    <property type="evidence" value="ECO:0007669"/>
    <property type="project" value="TreeGrafter"/>
</dbReference>
<organism evidence="9 10">
    <name type="scientific">Nezara viridula</name>
    <name type="common">Southern green stink bug</name>
    <name type="synonym">Cimex viridulus</name>
    <dbReference type="NCBI Taxonomy" id="85310"/>
    <lineage>
        <taxon>Eukaryota</taxon>
        <taxon>Metazoa</taxon>
        <taxon>Ecdysozoa</taxon>
        <taxon>Arthropoda</taxon>
        <taxon>Hexapoda</taxon>
        <taxon>Insecta</taxon>
        <taxon>Pterygota</taxon>
        <taxon>Neoptera</taxon>
        <taxon>Paraneoptera</taxon>
        <taxon>Hemiptera</taxon>
        <taxon>Heteroptera</taxon>
        <taxon>Panheteroptera</taxon>
        <taxon>Pentatomomorpha</taxon>
        <taxon>Pentatomoidea</taxon>
        <taxon>Pentatomidae</taxon>
        <taxon>Pentatominae</taxon>
        <taxon>Nezara</taxon>
    </lineage>
</organism>
<proteinExistence type="predicted"/>
<dbReference type="PROSITE" id="PS00036">
    <property type="entry name" value="BZIP_BASIC"/>
    <property type="match status" value="1"/>
</dbReference>
<evidence type="ECO:0000256" key="2">
    <source>
        <dbReference type="ARBA" id="ARBA00023125"/>
    </source>
</evidence>
<dbReference type="AlphaFoldDB" id="A0A9P0HBW8"/>
<keyword evidence="10" id="KW-1185">Reference proteome</keyword>
<keyword evidence="5" id="KW-0539">Nucleus</keyword>
<evidence type="ECO:0000256" key="5">
    <source>
        <dbReference type="ARBA" id="ARBA00023242"/>
    </source>
</evidence>
<dbReference type="OrthoDB" id="7458135at2759"/>
<reference evidence="9" key="1">
    <citation type="submission" date="2022-01" db="EMBL/GenBank/DDBJ databases">
        <authorList>
            <person name="King R."/>
        </authorList>
    </citation>
    <scope>NUCLEOTIDE SEQUENCE</scope>
</reference>
<name>A0A9P0HBW8_NEZVI</name>
<evidence type="ECO:0000313" key="10">
    <source>
        <dbReference type="Proteomes" id="UP001152798"/>
    </source>
</evidence>
<evidence type="ECO:0000256" key="3">
    <source>
        <dbReference type="ARBA" id="ARBA00023159"/>
    </source>
</evidence>
<dbReference type="SUPFAM" id="SSF57959">
    <property type="entry name" value="Leucine zipper domain"/>
    <property type="match status" value="1"/>
</dbReference>
<dbReference type="InterPro" id="IPR008917">
    <property type="entry name" value="TF_DNA-bd_sf"/>
</dbReference>
<feature type="compositionally biased region" description="Low complexity" evidence="7">
    <location>
        <begin position="46"/>
        <end position="55"/>
    </location>
</feature>
<dbReference type="InterPro" id="IPR047167">
    <property type="entry name" value="NFE2-like"/>
</dbReference>
<dbReference type="Gene3D" id="1.10.880.10">
    <property type="entry name" value="Transcription factor, Skn-1-like, DNA-binding domain"/>
    <property type="match status" value="1"/>
</dbReference>
<feature type="compositionally biased region" description="Basic and acidic residues" evidence="7">
    <location>
        <begin position="219"/>
        <end position="240"/>
    </location>
</feature>
<keyword evidence="3" id="KW-0010">Activator</keyword>
<dbReference type="Proteomes" id="UP001152798">
    <property type="component" value="Chromosome 4"/>
</dbReference>